<dbReference type="GO" id="GO:0000162">
    <property type="term" value="P:L-tryptophan biosynthetic process"/>
    <property type="evidence" value="ECO:0007669"/>
    <property type="project" value="UniProtKB-UniPathway"/>
</dbReference>
<evidence type="ECO:0000256" key="5">
    <source>
        <dbReference type="ARBA" id="ARBA00022793"/>
    </source>
</evidence>
<evidence type="ECO:0000313" key="11">
    <source>
        <dbReference type="Proteomes" id="UP000007030"/>
    </source>
</evidence>
<reference evidence="10 11" key="1">
    <citation type="journal article" date="2012" name="Stand. Genomic Sci.">
        <title>Complete genome sequence of the aerobic, heterotroph Marinithermus hydrothermalis type strain (T1(T)) from a deep-sea hydrothermal vent chimney.</title>
        <authorList>
            <person name="Copeland A."/>
            <person name="Gu W."/>
            <person name="Yasawong M."/>
            <person name="Lapidus A."/>
            <person name="Lucas S."/>
            <person name="Deshpande S."/>
            <person name="Pagani I."/>
            <person name="Tapia R."/>
            <person name="Cheng J.F."/>
            <person name="Goodwin L.A."/>
            <person name="Pitluck S."/>
            <person name="Liolios K."/>
            <person name="Ivanova N."/>
            <person name="Mavromatis K."/>
            <person name="Mikhailova N."/>
            <person name="Pati A."/>
            <person name="Chen A."/>
            <person name="Palaniappan K."/>
            <person name="Land M."/>
            <person name="Pan C."/>
            <person name="Brambilla E.M."/>
            <person name="Rohde M."/>
            <person name="Tindall B.J."/>
            <person name="Sikorski J."/>
            <person name="Goker M."/>
            <person name="Detter J.C."/>
            <person name="Bristow J."/>
            <person name="Eisen J.A."/>
            <person name="Markowitz V."/>
            <person name="Hugenholtz P."/>
            <person name="Kyrpides N.C."/>
            <person name="Klenk H.P."/>
            <person name="Woyke T."/>
        </authorList>
    </citation>
    <scope>NUCLEOTIDE SEQUENCE [LARGE SCALE GENOMIC DNA]</scope>
    <source>
        <strain evidence="11">DSM 14884 / JCM 11576 / T1</strain>
    </source>
</reference>
<evidence type="ECO:0000256" key="7">
    <source>
        <dbReference type="ARBA" id="ARBA00023141"/>
    </source>
</evidence>
<dbReference type="eggNOG" id="COG0134">
    <property type="taxonomic scope" value="Bacteria"/>
</dbReference>
<evidence type="ECO:0000256" key="8">
    <source>
        <dbReference type="ARBA" id="ARBA00023239"/>
    </source>
</evidence>
<dbReference type="Gene3D" id="3.20.20.70">
    <property type="entry name" value="Aldolase class I"/>
    <property type="match status" value="1"/>
</dbReference>
<dbReference type="PROSITE" id="PS00614">
    <property type="entry name" value="IGPS"/>
    <property type="match status" value="1"/>
</dbReference>
<organism evidence="10 11">
    <name type="scientific">Marinithermus hydrothermalis (strain DSM 14884 / JCM 11576 / T1)</name>
    <dbReference type="NCBI Taxonomy" id="869210"/>
    <lineage>
        <taxon>Bacteria</taxon>
        <taxon>Thermotogati</taxon>
        <taxon>Deinococcota</taxon>
        <taxon>Deinococci</taxon>
        <taxon>Thermales</taxon>
        <taxon>Thermaceae</taxon>
        <taxon>Marinithermus</taxon>
    </lineage>
</organism>
<sequence>MIPDLGRVPGVLGEIARRRLADVLRGLEAGEAPEPEALPPAPSFRAALEAPGLSLIAEVKRKSPSQGDIAPLDATKVAQAYAQGGARAISVLTEPHYFAGSDEDLIRVRRAVGLPVLRKDFTVHPAQVRQARRLGASAVLLIVAVLGERTGAYLELARKEGVEALVEVHDARELEIALEAGAGIVGINNRDLTTLEVNLDTAPRLGRLARGRGFDGVLVAESGYARAEELRSLKGLFDGVLVGTSLARSGRWREAVAALLG</sequence>
<accession>F2NK74</accession>
<comment type="catalytic activity">
    <reaction evidence="1">
        <text>1-(2-carboxyphenylamino)-1-deoxy-D-ribulose 5-phosphate + H(+) = (1S,2R)-1-C-(indol-3-yl)glycerol 3-phosphate + CO2 + H2O</text>
        <dbReference type="Rhea" id="RHEA:23476"/>
        <dbReference type="ChEBI" id="CHEBI:15377"/>
        <dbReference type="ChEBI" id="CHEBI:15378"/>
        <dbReference type="ChEBI" id="CHEBI:16526"/>
        <dbReference type="ChEBI" id="CHEBI:58613"/>
        <dbReference type="ChEBI" id="CHEBI:58866"/>
        <dbReference type="EC" id="4.1.1.48"/>
    </reaction>
</comment>
<dbReference type="GO" id="GO:0004640">
    <property type="term" value="F:phosphoribosylanthranilate isomerase activity"/>
    <property type="evidence" value="ECO:0007669"/>
    <property type="project" value="TreeGrafter"/>
</dbReference>
<feature type="domain" description="Indole-3-glycerol phosphate synthase" evidence="9">
    <location>
        <begin position="39"/>
        <end position="258"/>
    </location>
</feature>
<evidence type="ECO:0000256" key="3">
    <source>
        <dbReference type="ARBA" id="ARBA00012362"/>
    </source>
</evidence>
<protein>
    <recommendedName>
        <fullName evidence="3">indole-3-glycerol-phosphate synthase</fullName>
        <ecNumber evidence="3">4.1.1.48</ecNumber>
    </recommendedName>
</protein>
<comment type="pathway">
    <text evidence="2">Amino-acid biosynthesis; L-tryptophan biosynthesis; L-tryptophan from chorismate: step 4/5.</text>
</comment>
<dbReference type="KEGG" id="mhd:Marky_1308"/>
<keyword evidence="11" id="KW-1185">Reference proteome</keyword>
<dbReference type="PANTHER" id="PTHR22854:SF2">
    <property type="entry name" value="INDOLE-3-GLYCEROL-PHOSPHATE SYNTHASE"/>
    <property type="match status" value="1"/>
</dbReference>
<dbReference type="CDD" id="cd00331">
    <property type="entry name" value="IGPS"/>
    <property type="match status" value="1"/>
</dbReference>
<dbReference type="EMBL" id="CP002630">
    <property type="protein sequence ID" value="AEB12045.1"/>
    <property type="molecule type" value="Genomic_DNA"/>
</dbReference>
<dbReference type="InterPro" id="IPR013798">
    <property type="entry name" value="Indole-3-glycerol_P_synth_dom"/>
</dbReference>
<keyword evidence="5" id="KW-0210">Decarboxylase</keyword>
<dbReference type="AlphaFoldDB" id="F2NK74"/>
<evidence type="ECO:0000256" key="2">
    <source>
        <dbReference type="ARBA" id="ARBA00004696"/>
    </source>
</evidence>
<dbReference type="InterPro" id="IPR011060">
    <property type="entry name" value="RibuloseP-bd_barrel"/>
</dbReference>
<dbReference type="InterPro" id="IPR045186">
    <property type="entry name" value="Indole-3-glycerol_P_synth"/>
</dbReference>
<dbReference type="PANTHER" id="PTHR22854">
    <property type="entry name" value="TRYPTOPHAN BIOSYNTHESIS PROTEIN"/>
    <property type="match status" value="1"/>
</dbReference>
<name>F2NK74_MARHT</name>
<dbReference type="RefSeq" id="WP_013704092.1">
    <property type="nucleotide sequence ID" value="NC_015387.1"/>
</dbReference>
<evidence type="ECO:0000256" key="4">
    <source>
        <dbReference type="ARBA" id="ARBA00022605"/>
    </source>
</evidence>
<proteinExistence type="predicted"/>
<keyword evidence="4" id="KW-0028">Amino-acid biosynthesis</keyword>
<dbReference type="HOGENOM" id="CLU_034247_0_1_0"/>
<gene>
    <name evidence="10" type="ordered locus">Marky_1308</name>
</gene>
<dbReference type="UniPathway" id="UPA00035">
    <property type="reaction ID" value="UER00043"/>
</dbReference>
<evidence type="ECO:0000259" key="9">
    <source>
        <dbReference type="Pfam" id="PF00218"/>
    </source>
</evidence>
<dbReference type="InterPro" id="IPR013785">
    <property type="entry name" value="Aldolase_TIM"/>
</dbReference>
<keyword evidence="6" id="KW-0822">Tryptophan biosynthesis</keyword>
<dbReference type="Proteomes" id="UP000007030">
    <property type="component" value="Chromosome"/>
</dbReference>
<dbReference type="GO" id="GO:0004425">
    <property type="term" value="F:indole-3-glycerol-phosphate synthase activity"/>
    <property type="evidence" value="ECO:0007669"/>
    <property type="project" value="UniProtKB-EC"/>
</dbReference>
<dbReference type="SUPFAM" id="SSF51366">
    <property type="entry name" value="Ribulose-phoshate binding barrel"/>
    <property type="match status" value="1"/>
</dbReference>
<evidence type="ECO:0000256" key="6">
    <source>
        <dbReference type="ARBA" id="ARBA00022822"/>
    </source>
</evidence>
<dbReference type="Pfam" id="PF00218">
    <property type="entry name" value="IGPS"/>
    <property type="match status" value="1"/>
</dbReference>
<keyword evidence="7" id="KW-0057">Aromatic amino acid biosynthesis</keyword>
<evidence type="ECO:0000256" key="1">
    <source>
        <dbReference type="ARBA" id="ARBA00001633"/>
    </source>
</evidence>
<evidence type="ECO:0000313" key="10">
    <source>
        <dbReference type="EMBL" id="AEB12045.1"/>
    </source>
</evidence>
<dbReference type="STRING" id="869210.Marky_1308"/>
<dbReference type="OrthoDB" id="9804217at2"/>
<dbReference type="NCBIfam" id="NF001376">
    <property type="entry name" value="PRK00278.2-3"/>
    <property type="match status" value="1"/>
</dbReference>
<keyword evidence="8 10" id="KW-0456">Lyase</keyword>
<dbReference type="InterPro" id="IPR001468">
    <property type="entry name" value="Indole-3-GlycerolPSynthase_CS"/>
</dbReference>
<dbReference type="EC" id="4.1.1.48" evidence="3"/>